<keyword evidence="8 10" id="KW-0472">Membrane</keyword>
<dbReference type="Pfam" id="PF12792">
    <property type="entry name" value="CSS-motif"/>
    <property type="match status" value="1"/>
</dbReference>
<proteinExistence type="predicted"/>
<dbReference type="PATRIC" id="fig|45658.7.peg.3657"/>
<dbReference type="SUPFAM" id="SSF141868">
    <property type="entry name" value="EAL domain-like"/>
    <property type="match status" value="1"/>
</dbReference>
<dbReference type="RefSeq" id="WP_065546461.1">
    <property type="nucleotide sequence ID" value="NZ_CP016415.1"/>
</dbReference>
<evidence type="ECO:0000256" key="10">
    <source>
        <dbReference type="SAM" id="Phobius"/>
    </source>
</evidence>
<evidence type="ECO:0000256" key="9">
    <source>
        <dbReference type="ARBA" id="ARBA00034290"/>
    </source>
</evidence>
<dbReference type="EMBL" id="CP016415">
    <property type="protein sequence ID" value="ANU38731.1"/>
    <property type="molecule type" value="Genomic_DNA"/>
</dbReference>
<evidence type="ECO:0000256" key="1">
    <source>
        <dbReference type="ARBA" id="ARBA00004651"/>
    </source>
</evidence>
<dbReference type="GO" id="GO:0071111">
    <property type="term" value="F:cyclic-guanylate-specific phosphodiesterase activity"/>
    <property type="evidence" value="ECO:0007669"/>
    <property type="project" value="UniProtKB-EC"/>
</dbReference>
<keyword evidence="5 10" id="KW-0812">Transmembrane</keyword>
<evidence type="ECO:0000313" key="12">
    <source>
        <dbReference type="EMBL" id="ANU38731.1"/>
    </source>
</evidence>
<keyword evidence="3" id="KW-1003">Cell membrane</keyword>
<evidence type="ECO:0000256" key="3">
    <source>
        <dbReference type="ARBA" id="ARBA00022475"/>
    </source>
</evidence>
<dbReference type="EC" id="3.1.4.52" evidence="2"/>
<reference evidence="12 13" key="1">
    <citation type="submission" date="2016-07" db="EMBL/GenBank/DDBJ databases">
        <title>Genome sequencing of Vibrio scophthalmi strain VS-05, an isolated from Paralichthys olivaceus.</title>
        <authorList>
            <person name="Han H.-J."/>
        </authorList>
    </citation>
    <scope>NUCLEOTIDE SEQUENCE [LARGE SCALE GENOMIC DNA]</scope>
    <source>
        <strain evidence="12 13">VS-05</strain>
    </source>
</reference>
<keyword evidence="7 10" id="KW-1133">Transmembrane helix</keyword>
<keyword evidence="4" id="KW-0973">c-di-GMP</keyword>
<feature type="domain" description="EAL" evidence="11">
    <location>
        <begin position="266"/>
        <end position="521"/>
    </location>
</feature>
<dbReference type="AlphaFoldDB" id="A0A1C7FFM9"/>
<evidence type="ECO:0000256" key="7">
    <source>
        <dbReference type="ARBA" id="ARBA00022989"/>
    </source>
</evidence>
<evidence type="ECO:0000256" key="5">
    <source>
        <dbReference type="ARBA" id="ARBA00022692"/>
    </source>
</evidence>
<keyword evidence="6" id="KW-0378">Hydrolase</keyword>
<dbReference type="Proteomes" id="UP000092528">
    <property type="component" value="Chromosome 2"/>
</dbReference>
<dbReference type="PANTHER" id="PTHR33121">
    <property type="entry name" value="CYCLIC DI-GMP PHOSPHODIESTERASE PDEF"/>
    <property type="match status" value="1"/>
</dbReference>
<gene>
    <name evidence="12" type="ORF">VSVS05_03695</name>
</gene>
<dbReference type="SMART" id="SM00052">
    <property type="entry name" value="EAL"/>
    <property type="match status" value="1"/>
</dbReference>
<feature type="transmembrane region" description="Helical" evidence="10">
    <location>
        <begin position="242"/>
        <end position="264"/>
    </location>
</feature>
<dbReference type="InterPro" id="IPR024744">
    <property type="entry name" value="CSS-motif_dom"/>
</dbReference>
<dbReference type="CDD" id="cd01948">
    <property type="entry name" value="EAL"/>
    <property type="match status" value="1"/>
</dbReference>
<accession>A0A1C7FFM9</accession>
<organism evidence="12 13">
    <name type="scientific">Vibrio scophthalmi</name>
    <dbReference type="NCBI Taxonomy" id="45658"/>
    <lineage>
        <taxon>Bacteria</taxon>
        <taxon>Pseudomonadati</taxon>
        <taxon>Pseudomonadota</taxon>
        <taxon>Gammaproteobacteria</taxon>
        <taxon>Vibrionales</taxon>
        <taxon>Vibrionaceae</taxon>
        <taxon>Vibrio</taxon>
    </lineage>
</organism>
<dbReference type="InterPro" id="IPR035919">
    <property type="entry name" value="EAL_sf"/>
</dbReference>
<dbReference type="InterPro" id="IPR001633">
    <property type="entry name" value="EAL_dom"/>
</dbReference>
<evidence type="ECO:0000256" key="6">
    <source>
        <dbReference type="ARBA" id="ARBA00022801"/>
    </source>
</evidence>
<dbReference type="Gene3D" id="3.20.20.450">
    <property type="entry name" value="EAL domain"/>
    <property type="match status" value="1"/>
</dbReference>
<keyword evidence="13" id="KW-1185">Reference proteome</keyword>
<comment type="subcellular location">
    <subcellularLocation>
        <location evidence="1">Cell membrane</location>
        <topology evidence="1">Multi-pass membrane protein</topology>
    </subcellularLocation>
</comment>
<evidence type="ECO:0000256" key="4">
    <source>
        <dbReference type="ARBA" id="ARBA00022636"/>
    </source>
</evidence>
<dbReference type="PROSITE" id="PS50883">
    <property type="entry name" value="EAL"/>
    <property type="match status" value="1"/>
</dbReference>
<comment type="catalytic activity">
    <reaction evidence="9">
        <text>3',3'-c-di-GMP + H2O = 5'-phosphoguanylyl(3'-&gt;5')guanosine + H(+)</text>
        <dbReference type="Rhea" id="RHEA:24902"/>
        <dbReference type="ChEBI" id="CHEBI:15377"/>
        <dbReference type="ChEBI" id="CHEBI:15378"/>
        <dbReference type="ChEBI" id="CHEBI:58754"/>
        <dbReference type="ChEBI" id="CHEBI:58805"/>
        <dbReference type="EC" id="3.1.4.52"/>
    </reaction>
</comment>
<evidence type="ECO:0000256" key="8">
    <source>
        <dbReference type="ARBA" id="ARBA00023136"/>
    </source>
</evidence>
<dbReference type="GeneID" id="96873905"/>
<dbReference type="GO" id="GO:0005886">
    <property type="term" value="C:plasma membrane"/>
    <property type="evidence" value="ECO:0007669"/>
    <property type="project" value="UniProtKB-SubCell"/>
</dbReference>
<name>A0A1C7FFM9_9VIBR</name>
<dbReference type="PANTHER" id="PTHR33121:SF79">
    <property type="entry name" value="CYCLIC DI-GMP PHOSPHODIESTERASE PDED-RELATED"/>
    <property type="match status" value="1"/>
</dbReference>
<evidence type="ECO:0000259" key="11">
    <source>
        <dbReference type="PROSITE" id="PS50883"/>
    </source>
</evidence>
<dbReference type="STRING" id="45658.VSVS12_04217"/>
<feature type="transmembrane region" description="Helical" evidence="10">
    <location>
        <begin position="21"/>
        <end position="45"/>
    </location>
</feature>
<sequence length="530" mass="60700">MYSAKFNLRKIYTLTREMCSHLPNLIPVLVIFFLAFSFSILGNYYHTKKAAYQDGKELILALERYIEKTASELYVLNKQIGKTCSEEDKLALRSHVFHSEFIKEVGIYSNGRIICTSNEGLTDIDLSNAIVERINASKTHITIEVSRSNSALNTFFIYASINDHYGLNALMPPQRFINLIAQNLDNKQYKYRLSILGRDLNGEIPSNLKQKDQFIFDSEIYPLQIELRPSAGTYQYHYFSHIWQTILVASLFSLIYLTIGYQLLAKRSIEFNLVSAIENDQIELYLQPIVDVNNNEVVGSEALVRWNHPTQGQISPEIFIPLAESLGIIDLLTKKTLSNVARFLTNNPSYQAKNYVSVNLSRVCLVDDDFITHLLLFTKRYPKLVGCLLLEVTENLDFDQQQLQVALRNLQRIQKMGFQLAIDDFGTGYSGLNFIRLHRFQVMKIDQVFIKSLQNDSSITPVLISMIQLAKELEMKVIAEGVETKHQIDLLKELDVSYIQGFYYSRPIKPAALIELGSEIKFDQVSRLPA</sequence>
<protein>
    <recommendedName>
        <fullName evidence="2">cyclic-guanylate-specific phosphodiesterase</fullName>
        <ecNumber evidence="2">3.1.4.52</ecNumber>
    </recommendedName>
</protein>
<evidence type="ECO:0000313" key="13">
    <source>
        <dbReference type="Proteomes" id="UP000092528"/>
    </source>
</evidence>
<dbReference type="Pfam" id="PF00563">
    <property type="entry name" value="EAL"/>
    <property type="match status" value="1"/>
</dbReference>
<dbReference type="InterPro" id="IPR050706">
    <property type="entry name" value="Cyclic-di-GMP_PDE-like"/>
</dbReference>
<evidence type="ECO:0000256" key="2">
    <source>
        <dbReference type="ARBA" id="ARBA00012282"/>
    </source>
</evidence>